<dbReference type="AlphaFoldDB" id="A0A0A7RH40"/>
<keyword evidence="4" id="KW-0560">Oxidoreductase</keyword>
<dbReference type="PANTHER" id="PTHR23023">
    <property type="entry name" value="DIMETHYLANILINE MONOOXYGENASE"/>
    <property type="match status" value="1"/>
</dbReference>
<dbReference type="InterPro" id="IPR020946">
    <property type="entry name" value="Flavin_mOase-like"/>
</dbReference>
<dbReference type="GO" id="GO:0050660">
    <property type="term" value="F:flavin adenine dinucleotide binding"/>
    <property type="evidence" value="ECO:0007669"/>
    <property type="project" value="InterPro"/>
</dbReference>
<dbReference type="PRINTS" id="PR00419">
    <property type="entry name" value="ADXRDTASE"/>
</dbReference>
<keyword evidence="5" id="KW-0503">Monooxygenase</keyword>
<organism evidence="5">
    <name type="scientific">Starmerella bombicola</name>
    <name type="common">Yeast</name>
    <name type="synonym">Candida bombicola</name>
    <dbReference type="NCBI Taxonomy" id="75736"/>
    <lineage>
        <taxon>Eukaryota</taxon>
        <taxon>Fungi</taxon>
        <taxon>Dikarya</taxon>
        <taxon>Ascomycota</taxon>
        <taxon>Saccharomycotina</taxon>
        <taxon>Dipodascomycetes</taxon>
        <taxon>Dipodascales</taxon>
        <taxon>Trichomonascaceae</taxon>
        <taxon>Starmerella</taxon>
    </lineage>
</organism>
<keyword evidence="3" id="KW-0274">FAD</keyword>
<evidence type="ECO:0000256" key="2">
    <source>
        <dbReference type="ARBA" id="ARBA00022630"/>
    </source>
</evidence>
<evidence type="ECO:0000313" key="5">
    <source>
        <dbReference type="EMBL" id="AJA32148.1"/>
    </source>
</evidence>
<dbReference type="Pfam" id="PF00743">
    <property type="entry name" value="FMO-like"/>
    <property type="match status" value="2"/>
</dbReference>
<name>A0A0A7RH40_STABO</name>
<evidence type="ECO:0000256" key="4">
    <source>
        <dbReference type="ARBA" id="ARBA00023002"/>
    </source>
</evidence>
<dbReference type="EMBL" id="KM596777">
    <property type="protein sequence ID" value="AJA32148.1"/>
    <property type="molecule type" value="mRNA"/>
</dbReference>
<dbReference type="InterPro" id="IPR036188">
    <property type="entry name" value="FAD/NAD-bd_sf"/>
</dbReference>
<accession>A0A0A7RH40</accession>
<proteinExistence type="evidence at transcript level"/>
<sequence>MTEGRVAIIGAGPSGAIALETFLAEGFSDVVVFERQRVVGGTWNLDEHLGFKNESPIIGTDPDENNDEAVSIPLKILDGTSNRERVTTFSKKRSNHCASSLYPQVETNVLAELMAFSNKALPNDYLKTSLEKYEIEDTFRSHETIRNYVSQLFTDRMHLVQLNTNVEKAWQPDGPGGKWKLILSRASEKYVEYFTEYFDFLYVANGRFSVPNIPSIEGLKEAVSILPKGSVIHTKEFRDPSEYRDKTVAFVGSGFSNIDLVHLTQNAGAKLPIHLSLRSVLQVAVPGFAQPWIQAHPQVKSIKATNKGSKLTLVFADETELSDVDVLILGTGYKYSYPFLDDYVKRFGGGLTDNGGRRSKNLFWSTWWKFDASLAVSSSITDSVFWAFLERQSQATAGVWKKPRKTWPTLEEAEAWEEARLSKGLKDFHMWWPYFDELFTALAQHGNHDPGDVDRYLPLMNKGFEIKGRYWKKLADDWLETHPDDAETYNKTLGFLENRIITKIGL</sequence>
<evidence type="ECO:0000256" key="3">
    <source>
        <dbReference type="ARBA" id="ARBA00022827"/>
    </source>
</evidence>
<dbReference type="InterPro" id="IPR050346">
    <property type="entry name" value="FMO-like"/>
</dbReference>
<dbReference type="GO" id="GO:0050661">
    <property type="term" value="F:NADP binding"/>
    <property type="evidence" value="ECO:0007669"/>
    <property type="project" value="InterPro"/>
</dbReference>
<reference evidence="5" key="1">
    <citation type="submission" date="2014-09" db="EMBL/GenBank/DDBJ databases">
        <authorList>
            <person name="Li J."/>
        </authorList>
    </citation>
    <scope>NUCLEOTIDE SEQUENCE</scope>
    <source>
        <strain evidence="5">CGMCC 1576</strain>
    </source>
</reference>
<comment type="similarity">
    <text evidence="1">Belongs to the FMO family.</text>
</comment>
<evidence type="ECO:0000256" key="1">
    <source>
        <dbReference type="ARBA" id="ARBA00009183"/>
    </source>
</evidence>
<dbReference type="GO" id="GO:0004499">
    <property type="term" value="F:N,N-dimethylaniline monooxygenase activity"/>
    <property type="evidence" value="ECO:0007669"/>
    <property type="project" value="InterPro"/>
</dbReference>
<protein>
    <submittedName>
        <fullName evidence="5">Monooxygenase C</fullName>
    </submittedName>
</protein>
<keyword evidence="2" id="KW-0285">Flavoprotein</keyword>
<dbReference type="SUPFAM" id="SSF51905">
    <property type="entry name" value="FAD/NAD(P)-binding domain"/>
    <property type="match status" value="1"/>
</dbReference>
<dbReference type="Gene3D" id="3.50.50.60">
    <property type="entry name" value="FAD/NAD(P)-binding domain"/>
    <property type="match status" value="2"/>
</dbReference>